<dbReference type="EMBL" id="MK814659">
    <property type="protein sequence ID" value="QCI06722.1"/>
    <property type="molecule type" value="Genomic_DNA"/>
</dbReference>
<dbReference type="SUPFAM" id="SSF52172">
    <property type="entry name" value="CheY-like"/>
    <property type="match status" value="1"/>
</dbReference>
<accession>A0A4D6WU76</accession>
<dbReference type="SMART" id="SM00421">
    <property type="entry name" value="HTH_LUXR"/>
    <property type="match status" value="1"/>
</dbReference>
<evidence type="ECO:0000256" key="2">
    <source>
        <dbReference type="ARBA" id="ARBA00023125"/>
    </source>
</evidence>
<feature type="modified residue" description="4-aspartylphosphate" evidence="3">
    <location>
        <position position="52"/>
    </location>
</feature>
<dbReference type="Gene3D" id="3.40.50.2300">
    <property type="match status" value="1"/>
</dbReference>
<keyword evidence="1 3" id="KW-0597">Phosphoprotein</keyword>
<dbReference type="InterPro" id="IPR000792">
    <property type="entry name" value="Tscrpt_reg_LuxR_C"/>
</dbReference>
<dbReference type="CDD" id="cd06170">
    <property type="entry name" value="LuxR_C_like"/>
    <property type="match status" value="1"/>
</dbReference>
<evidence type="ECO:0000259" key="4">
    <source>
        <dbReference type="PROSITE" id="PS50043"/>
    </source>
</evidence>
<gene>
    <name evidence="6" type="primary">ycf29</name>
</gene>
<organism evidence="6">
    <name type="scientific">Gayliella sp</name>
    <dbReference type="NCBI Taxonomy" id="2575623"/>
    <lineage>
        <taxon>Eukaryota</taxon>
        <taxon>Rhodophyta</taxon>
        <taxon>Florideophyceae</taxon>
        <taxon>Rhodymeniophycidae</taxon>
        <taxon>Ceramiales</taxon>
        <taxon>Ceramiaceae</taxon>
        <taxon>Gayliella</taxon>
    </lineage>
</organism>
<dbReference type="Gene3D" id="1.10.10.10">
    <property type="entry name" value="Winged helix-like DNA-binding domain superfamily/Winged helix DNA-binding domain"/>
    <property type="match status" value="1"/>
</dbReference>
<keyword evidence="2" id="KW-0238">DNA-binding</keyword>
<name>A0A4D6WU76_9FLOR</name>
<dbReference type="GO" id="GO:0006355">
    <property type="term" value="P:regulation of DNA-templated transcription"/>
    <property type="evidence" value="ECO:0007669"/>
    <property type="project" value="InterPro"/>
</dbReference>
<dbReference type="PANTHER" id="PTHR44591">
    <property type="entry name" value="STRESS RESPONSE REGULATOR PROTEIN 1"/>
    <property type="match status" value="1"/>
</dbReference>
<keyword evidence="6" id="KW-0934">Plastid</keyword>
<sequence>MNNLLIVDDDIYVRNSIEVFLKNEKFNVISLQDVYSVLLYLKENLVDLIIIDIVMPELDGYDLLKILRSQLVYSCIPCILLTAKGLTVDKIKGYNLGCNVYITKPFDPYELLSIVKNLLHFNINTCFDDISVDSLISSNDFILSLFTEREKSVLNLVLQGYTNKEIGITLQLSIRSIEKYVSKLLDKTNSRNRTELVNYIFSRANDGNRTRE</sequence>
<dbReference type="PROSITE" id="PS50110">
    <property type="entry name" value="RESPONSE_REGULATORY"/>
    <property type="match status" value="1"/>
</dbReference>
<dbReference type="SUPFAM" id="SSF46894">
    <property type="entry name" value="C-terminal effector domain of the bipartite response regulators"/>
    <property type="match status" value="1"/>
</dbReference>
<feature type="domain" description="HTH luxR-type" evidence="4">
    <location>
        <begin position="139"/>
        <end position="204"/>
    </location>
</feature>
<evidence type="ECO:0000259" key="5">
    <source>
        <dbReference type="PROSITE" id="PS50110"/>
    </source>
</evidence>
<dbReference type="Pfam" id="PF00072">
    <property type="entry name" value="Response_reg"/>
    <property type="match status" value="1"/>
</dbReference>
<dbReference type="PRINTS" id="PR00038">
    <property type="entry name" value="HTHLUXR"/>
</dbReference>
<geneLocation type="plastid" evidence="6"/>
<evidence type="ECO:0000313" key="6">
    <source>
        <dbReference type="EMBL" id="QCI06722.1"/>
    </source>
</evidence>
<dbReference type="InterPro" id="IPR036388">
    <property type="entry name" value="WH-like_DNA-bd_sf"/>
</dbReference>
<dbReference type="InterPro" id="IPR050595">
    <property type="entry name" value="Bact_response_regulator"/>
</dbReference>
<dbReference type="InterPro" id="IPR016032">
    <property type="entry name" value="Sig_transdc_resp-reg_C-effctor"/>
</dbReference>
<dbReference type="AlphaFoldDB" id="A0A4D6WU76"/>
<dbReference type="PANTHER" id="PTHR44591:SF3">
    <property type="entry name" value="RESPONSE REGULATORY DOMAIN-CONTAINING PROTEIN"/>
    <property type="match status" value="1"/>
</dbReference>
<evidence type="ECO:0000256" key="3">
    <source>
        <dbReference type="PROSITE-ProRule" id="PRU00169"/>
    </source>
</evidence>
<dbReference type="GO" id="GO:0003677">
    <property type="term" value="F:DNA binding"/>
    <property type="evidence" value="ECO:0007669"/>
    <property type="project" value="UniProtKB-KW"/>
</dbReference>
<dbReference type="PROSITE" id="PS50043">
    <property type="entry name" value="HTH_LUXR_2"/>
    <property type="match status" value="1"/>
</dbReference>
<evidence type="ECO:0000256" key="1">
    <source>
        <dbReference type="ARBA" id="ARBA00022553"/>
    </source>
</evidence>
<protein>
    <recommendedName>
        <fullName evidence="7">Stage 0 sporulation protein A homolog</fullName>
    </recommendedName>
</protein>
<reference evidence="6" key="1">
    <citation type="journal article" date="2019" name="Mol. Phylogenet. Evol.">
        <title>Morphological evolution and classification of the red algal order Ceramiales inferred using plastid phylogenomics.</title>
        <authorList>
            <person name="Diaz-Tapia P."/>
            <person name="Pasella M.M."/>
            <person name="Verbruggen H."/>
            <person name="Maggs C.A."/>
        </authorList>
    </citation>
    <scope>NUCLEOTIDE SEQUENCE</scope>
</reference>
<feature type="domain" description="Response regulatory" evidence="5">
    <location>
        <begin position="3"/>
        <end position="119"/>
    </location>
</feature>
<evidence type="ECO:0008006" key="7">
    <source>
        <dbReference type="Google" id="ProtNLM"/>
    </source>
</evidence>
<dbReference type="InterPro" id="IPR001789">
    <property type="entry name" value="Sig_transdc_resp-reg_receiver"/>
</dbReference>
<dbReference type="SMART" id="SM00448">
    <property type="entry name" value="REC"/>
    <property type="match status" value="1"/>
</dbReference>
<reference evidence="6" key="2">
    <citation type="submission" date="2019-04" db="EMBL/GenBank/DDBJ databases">
        <authorList>
            <person name="Pasella M."/>
        </authorList>
    </citation>
    <scope>NUCLEOTIDE SEQUENCE</scope>
</reference>
<dbReference type="InterPro" id="IPR011006">
    <property type="entry name" value="CheY-like_superfamily"/>
</dbReference>
<dbReference type="GO" id="GO:0000160">
    <property type="term" value="P:phosphorelay signal transduction system"/>
    <property type="evidence" value="ECO:0007669"/>
    <property type="project" value="InterPro"/>
</dbReference>
<dbReference type="Pfam" id="PF00196">
    <property type="entry name" value="GerE"/>
    <property type="match status" value="1"/>
</dbReference>
<proteinExistence type="predicted"/>